<dbReference type="PANTHER" id="PTHR33221:SF15">
    <property type="entry name" value="HTH-TYPE TRANSCRIPTIONAL REGULATOR YWGB-RELATED"/>
    <property type="match status" value="1"/>
</dbReference>
<dbReference type="Gene3D" id="1.10.10.10">
    <property type="entry name" value="Winged helix-like DNA-binding domain superfamily/Winged helix DNA-binding domain"/>
    <property type="match status" value="1"/>
</dbReference>
<dbReference type="InterPro" id="IPR036388">
    <property type="entry name" value="WH-like_DNA-bd_sf"/>
</dbReference>
<dbReference type="PROSITE" id="PS51197">
    <property type="entry name" value="HTH_RRF2_2"/>
    <property type="match status" value="1"/>
</dbReference>
<name>A0A917ELW7_9BACI</name>
<dbReference type="Pfam" id="PF02082">
    <property type="entry name" value="Rrf2"/>
    <property type="match status" value="1"/>
</dbReference>
<reference evidence="1" key="1">
    <citation type="journal article" date="2014" name="Int. J. Syst. Evol. Microbiol.">
        <title>Complete genome sequence of Corynebacterium casei LMG S-19264T (=DSM 44701T), isolated from a smear-ripened cheese.</title>
        <authorList>
            <consortium name="US DOE Joint Genome Institute (JGI-PGF)"/>
            <person name="Walter F."/>
            <person name="Albersmeier A."/>
            <person name="Kalinowski J."/>
            <person name="Ruckert C."/>
        </authorList>
    </citation>
    <scope>NUCLEOTIDE SEQUENCE</scope>
    <source>
        <strain evidence="1">CGMCC 1.12698</strain>
    </source>
</reference>
<dbReference type="AlphaFoldDB" id="A0A917ELW7"/>
<dbReference type="SUPFAM" id="SSF46785">
    <property type="entry name" value="Winged helix' DNA-binding domain"/>
    <property type="match status" value="1"/>
</dbReference>
<sequence>MNTNPVIIRKVLAYLKKANLVYVKRGTGGAYLMKELSDITLLDVYRAVDVVEEEKLFHFHEKPNPDCPIGANLQLVLEVLLVQAQEAMEAVLNSVTMEQLLASLDKQIHAN</sequence>
<dbReference type="PANTHER" id="PTHR33221">
    <property type="entry name" value="WINGED HELIX-TURN-HELIX TRANSCRIPTIONAL REGULATOR, RRF2 FAMILY"/>
    <property type="match status" value="1"/>
</dbReference>
<comment type="caution">
    <text evidence="1">The sequence shown here is derived from an EMBL/GenBank/DDBJ whole genome shotgun (WGS) entry which is preliminary data.</text>
</comment>
<dbReference type="EMBL" id="BMFK01000001">
    <property type="protein sequence ID" value="GGE55013.1"/>
    <property type="molecule type" value="Genomic_DNA"/>
</dbReference>
<organism evidence="1 2">
    <name type="scientific">Priestia taiwanensis</name>
    <dbReference type="NCBI Taxonomy" id="1347902"/>
    <lineage>
        <taxon>Bacteria</taxon>
        <taxon>Bacillati</taxon>
        <taxon>Bacillota</taxon>
        <taxon>Bacilli</taxon>
        <taxon>Bacillales</taxon>
        <taxon>Bacillaceae</taxon>
        <taxon>Priestia</taxon>
    </lineage>
</organism>
<protein>
    <submittedName>
        <fullName evidence="1">Rrf2 family transcriptional regulator</fullName>
    </submittedName>
</protein>
<reference evidence="1" key="2">
    <citation type="submission" date="2020-09" db="EMBL/GenBank/DDBJ databases">
        <authorList>
            <person name="Sun Q."/>
            <person name="Zhou Y."/>
        </authorList>
    </citation>
    <scope>NUCLEOTIDE SEQUENCE</scope>
    <source>
        <strain evidence="1">CGMCC 1.12698</strain>
    </source>
</reference>
<dbReference type="GO" id="GO:0003700">
    <property type="term" value="F:DNA-binding transcription factor activity"/>
    <property type="evidence" value="ECO:0007669"/>
    <property type="project" value="TreeGrafter"/>
</dbReference>
<dbReference type="InterPro" id="IPR036390">
    <property type="entry name" value="WH_DNA-bd_sf"/>
</dbReference>
<accession>A0A917ELW7</accession>
<gene>
    <name evidence="1" type="ORF">GCM10007140_01670</name>
</gene>
<evidence type="ECO:0000313" key="1">
    <source>
        <dbReference type="EMBL" id="GGE55013.1"/>
    </source>
</evidence>
<dbReference type="Proteomes" id="UP000605259">
    <property type="component" value="Unassembled WGS sequence"/>
</dbReference>
<keyword evidence="2" id="KW-1185">Reference proteome</keyword>
<proteinExistence type="predicted"/>
<dbReference type="InterPro" id="IPR000944">
    <property type="entry name" value="Tscrpt_reg_Rrf2"/>
</dbReference>
<evidence type="ECO:0000313" key="2">
    <source>
        <dbReference type="Proteomes" id="UP000605259"/>
    </source>
</evidence>
<dbReference type="GO" id="GO:0005829">
    <property type="term" value="C:cytosol"/>
    <property type="evidence" value="ECO:0007669"/>
    <property type="project" value="TreeGrafter"/>
</dbReference>